<dbReference type="EMBL" id="DSQF01000022">
    <property type="protein sequence ID" value="HGZ43915.1"/>
    <property type="molecule type" value="Genomic_DNA"/>
</dbReference>
<keyword evidence="3 9" id="KW-0808">Transferase</keyword>
<evidence type="ECO:0000313" key="9">
    <source>
        <dbReference type="EMBL" id="HGZ43915.1"/>
    </source>
</evidence>
<keyword evidence="7" id="KW-0460">Magnesium</keyword>
<comment type="subcellular location">
    <subcellularLocation>
        <location evidence="1">Cell membrane</location>
        <topology evidence="1">Multi-pass membrane protein</topology>
    </subcellularLocation>
</comment>
<dbReference type="CDD" id="cd06853">
    <property type="entry name" value="GT_WecA_like"/>
    <property type="match status" value="1"/>
</dbReference>
<comment type="cofactor">
    <cofactor evidence="7">
        <name>Mg(2+)</name>
        <dbReference type="ChEBI" id="CHEBI:18420"/>
    </cofactor>
</comment>
<feature type="transmembrane region" description="Helical" evidence="8">
    <location>
        <begin position="174"/>
        <end position="194"/>
    </location>
</feature>
<feature type="transmembrane region" description="Helical" evidence="8">
    <location>
        <begin position="41"/>
        <end position="63"/>
    </location>
</feature>
<evidence type="ECO:0000256" key="4">
    <source>
        <dbReference type="ARBA" id="ARBA00022692"/>
    </source>
</evidence>
<evidence type="ECO:0000256" key="3">
    <source>
        <dbReference type="ARBA" id="ARBA00022679"/>
    </source>
</evidence>
<evidence type="ECO:0000256" key="1">
    <source>
        <dbReference type="ARBA" id="ARBA00004651"/>
    </source>
</evidence>
<feature type="binding site" evidence="7">
    <location>
        <position position="205"/>
    </location>
    <ligand>
        <name>Mg(2+)</name>
        <dbReference type="ChEBI" id="CHEBI:18420"/>
    </ligand>
</feature>
<evidence type="ECO:0000256" key="5">
    <source>
        <dbReference type="ARBA" id="ARBA00022989"/>
    </source>
</evidence>
<feature type="transmembrane region" description="Helical" evidence="8">
    <location>
        <begin position="284"/>
        <end position="303"/>
    </location>
</feature>
<keyword evidence="2" id="KW-1003">Cell membrane</keyword>
<dbReference type="GO" id="GO:0046872">
    <property type="term" value="F:metal ion binding"/>
    <property type="evidence" value="ECO:0007669"/>
    <property type="project" value="UniProtKB-KW"/>
</dbReference>
<name>A0A832I5V3_UNCEI</name>
<dbReference type="GO" id="GO:0016780">
    <property type="term" value="F:phosphotransferase activity, for other substituted phosphate groups"/>
    <property type="evidence" value="ECO:0007669"/>
    <property type="project" value="InterPro"/>
</dbReference>
<evidence type="ECO:0000256" key="8">
    <source>
        <dbReference type="SAM" id="Phobius"/>
    </source>
</evidence>
<dbReference type="GO" id="GO:0071555">
    <property type="term" value="P:cell wall organization"/>
    <property type="evidence" value="ECO:0007669"/>
    <property type="project" value="TreeGrafter"/>
</dbReference>
<dbReference type="GO" id="GO:0005886">
    <property type="term" value="C:plasma membrane"/>
    <property type="evidence" value="ECO:0007669"/>
    <property type="project" value="UniProtKB-SubCell"/>
</dbReference>
<dbReference type="GO" id="GO:0009103">
    <property type="term" value="P:lipopolysaccharide biosynthetic process"/>
    <property type="evidence" value="ECO:0007669"/>
    <property type="project" value="TreeGrafter"/>
</dbReference>
<keyword evidence="5 8" id="KW-1133">Transmembrane helix</keyword>
<evidence type="ECO:0000256" key="7">
    <source>
        <dbReference type="PIRSR" id="PIRSR600715-1"/>
    </source>
</evidence>
<dbReference type="PANTHER" id="PTHR22926:SF3">
    <property type="entry name" value="UNDECAPRENYL-PHOSPHATE ALPHA-N-ACETYLGLUCOSAMINYL 1-PHOSPHATE TRANSFERASE"/>
    <property type="match status" value="1"/>
</dbReference>
<dbReference type="Pfam" id="PF00953">
    <property type="entry name" value="Glycos_transf_4"/>
    <property type="match status" value="1"/>
</dbReference>
<feature type="transmembrane region" description="Helical" evidence="8">
    <location>
        <begin position="75"/>
        <end position="91"/>
    </location>
</feature>
<dbReference type="AlphaFoldDB" id="A0A832I5V3"/>
<accession>A0A832I5V3</accession>
<protein>
    <submittedName>
        <fullName evidence="9">Undecaprenyl/decaprenyl-phosphate alpha-N-acetylglucosaminyl 1-phosphate transferase</fullName>
    </submittedName>
</protein>
<keyword evidence="6 8" id="KW-0472">Membrane</keyword>
<sequence>MSLAAAFAFALLLSLVFTPAAVRLAWTLGWLDHPEARKLHTSATAVLGGAAVFVAAFVAWFVAHRVPGVAPDRQAITLLAGSVVVLALGLWDDRFGMQPAPKLLGQAAAGAIVLASGALPDLGIPAWAAWALCLVVLVALMNAVNFLDNMNGMVAGMSAIALAAFAWHSAARGAYGVAAAQLAVSGALVGFLPYNFPRARIFLGDAGSLFLGYSLGASAVLAFVNAPAGWGRVGPLLMLAYPAFDMIFVVVNRLREGRKVYEGGKDHTNHRLASVLRCPIRTVILLWCVTAALCASGLAVLWLNRPTPALLASVLWTSLLLPSGLRLSSVPVSRPSPVPPAT</sequence>
<comment type="caution">
    <text evidence="9">The sequence shown here is derived from an EMBL/GenBank/DDBJ whole genome shotgun (WGS) entry which is preliminary data.</text>
</comment>
<evidence type="ECO:0000256" key="6">
    <source>
        <dbReference type="ARBA" id="ARBA00023136"/>
    </source>
</evidence>
<feature type="binding site" evidence="7">
    <location>
        <position position="145"/>
    </location>
    <ligand>
        <name>Mg(2+)</name>
        <dbReference type="ChEBI" id="CHEBI:18420"/>
    </ligand>
</feature>
<keyword evidence="7" id="KW-0479">Metal-binding</keyword>
<feature type="transmembrane region" description="Helical" evidence="8">
    <location>
        <begin position="151"/>
        <end position="168"/>
    </location>
</feature>
<dbReference type="GO" id="GO:0044038">
    <property type="term" value="P:cell wall macromolecule biosynthetic process"/>
    <property type="evidence" value="ECO:0007669"/>
    <property type="project" value="TreeGrafter"/>
</dbReference>
<evidence type="ECO:0000256" key="2">
    <source>
        <dbReference type="ARBA" id="ARBA00022475"/>
    </source>
</evidence>
<feature type="transmembrane region" description="Helical" evidence="8">
    <location>
        <begin position="124"/>
        <end position="144"/>
    </location>
</feature>
<dbReference type="InterPro" id="IPR000715">
    <property type="entry name" value="Glycosyl_transferase_4"/>
</dbReference>
<dbReference type="PANTHER" id="PTHR22926">
    <property type="entry name" value="PHOSPHO-N-ACETYLMURAMOYL-PENTAPEPTIDE-TRANSFERASE"/>
    <property type="match status" value="1"/>
</dbReference>
<feature type="transmembrane region" description="Helical" evidence="8">
    <location>
        <begin position="201"/>
        <end position="224"/>
    </location>
</feature>
<gene>
    <name evidence="9" type="ORF">ENR23_10940</name>
</gene>
<feature type="transmembrane region" description="Helical" evidence="8">
    <location>
        <begin position="230"/>
        <end position="251"/>
    </location>
</feature>
<reference evidence="9" key="1">
    <citation type="journal article" date="2020" name="mSystems">
        <title>Genome- and Community-Level Interaction Insights into Carbon Utilization and Element Cycling Functions of Hydrothermarchaeota in Hydrothermal Sediment.</title>
        <authorList>
            <person name="Zhou Z."/>
            <person name="Liu Y."/>
            <person name="Xu W."/>
            <person name="Pan J."/>
            <person name="Luo Z.H."/>
            <person name="Li M."/>
        </authorList>
    </citation>
    <scope>NUCLEOTIDE SEQUENCE [LARGE SCALE GENOMIC DNA]</scope>
    <source>
        <strain evidence="9">SpSt-381</strain>
    </source>
</reference>
<organism evidence="9">
    <name type="scientific">Eiseniibacteriota bacterium</name>
    <dbReference type="NCBI Taxonomy" id="2212470"/>
    <lineage>
        <taxon>Bacteria</taxon>
        <taxon>Candidatus Eiseniibacteriota</taxon>
    </lineage>
</organism>
<proteinExistence type="predicted"/>
<keyword evidence="4 8" id="KW-0812">Transmembrane</keyword>